<dbReference type="PANTHER" id="PTHR43032:SF2">
    <property type="entry name" value="BLL0505 PROTEIN"/>
    <property type="match status" value="1"/>
</dbReference>
<comment type="caution">
    <text evidence="4">The sequence shown here is derived from an EMBL/GenBank/DDBJ whole genome shotgun (WGS) entry which is preliminary data.</text>
</comment>
<dbReference type="SUPFAM" id="SSF56524">
    <property type="entry name" value="Oxidoreductase molybdopterin-binding domain"/>
    <property type="match status" value="1"/>
</dbReference>
<evidence type="ECO:0000256" key="1">
    <source>
        <dbReference type="SAM" id="MobiDB-lite"/>
    </source>
</evidence>
<keyword evidence="2" id="KW-0812">Transmembrane</keyword>
<feature type="region of interest" description="Disordered" evidence="1">
    <location>
        <begin position="1"/>
        <end position="59"/>
    </location>
</feature>
<accession>A0A538ST45</accession>
<dbReference type="Pfam" id="PF00174">
    <property type="entry name" value="Oxidored_molyb"/>
    <property type="match status" value="1"/>
</dbReference>
<evidence type="ECO:0000256" key="2">
    <source>
        <dbReference type="SAM" id="Phobius"/>
    </source>
</evidence>
<proteinExistence type="predicted"/>
<dbReference type="EMBL" id="VBOS01000264">
    <property type="protein sequence ID" value="TMQ54540.1"/>
    <property type="molecule type" value="Genomic_DNA"/>
</dbReference>
<sequence length="344" mass="37373">MPLAASVPPAAGPGAPPLPAAPASRPFAQPPAPAAAAHEAAAPAPPPPPVAKRAPPRKRGWLEERPEVAIEVPLRRLTAQSRRDFLLFAAGVVAAAAGAWWLLPDRTRSRLAPGRAFDALDSMAARVGLSRDRRERVLDRALTFDDDVADALYSKGRRVRTYSRSEVTPLRNNYDGQTPGPEYLPSWRLAVTGLASGRGESLAIDPLLRRFRLHEQVTRLVCVEGWSAVAWWGGIRFADFLAAFPPAPGARWAAMRSAVNLDGAGRPDPYYVSIDLETARHPQTLLATHLGGRPLTLEHGAPMRLLVPMKLGLKNIKAVTDIAYTTSEPADYWNERGYSKYDGL</sequence>
<keyword evidence="2" id="KW-1133">Transmembrane helix</keyword>
<feature type="compositionally biased region" description="Pro residues" evidence="1">
    <location>
        <begin position="10"/>
        <end position="20"/>
    </location>
</feature>
<gene>
    <name evidence="4" type="ORF">E6K72_07675</name>
</gene>
<feature type="domain" description="Oxidoreductase molybdopterin-binding" evidence="3">
    <location>
        <begin position="185"/>
        <end position="333"/>
    </location>
</feature>
<reference evidence="4 5" key="1">
    <citation type="journal article" date="2019" name="Nat. Microbiol.">
        <title>Mediterranean grassland soil C-N compound turnover is dependent on rainfall and depth, and is mediated by genomically divergent microorganisms.</title>
        <authorList>
            <person name="Diamond S."/>
            <person name="Andeer P.F."/>
            <person name="Li Z."/>
            <person name="Crits-Christoph A."/>
            <person name="Burstein D."/>
            <person name="Anantharaman K."/>
            <person name="Lane K.R."/>
            <person name="Thomas B.C."/>
            <person name="Pan C."/>
            <person name="Northen T.R."/>
            <person name="Banfield J.F."/>
        </authorList>
    </citation>
    <scope>NUCLEOTIDE SEQUENCE [LARGE SCALE GENOMIC DNA]</scope>
    <source>
        <strain evidence="4">WS_2</strain>
    </source>
</reference>
<organism evidence="4 5">
    <name type="scientific">Eiseniibacteriota bacterium</name>
    <dbReference type="NCBI Taxonomy" id="2212470"/>
    <lineage>
        <taxon>Bacteria</taxon>
        <taxon>Candidatus Eiseniibacteriota</taxon>
    </lineage>
</organism>
<evidence type="ECO:0000259" key="3">
    <source>
        <dbReference type="Pfam" id="PF00174"/>
    </source>
</evidence>
<dbReference type="Proteomes" id="UP000317716">
    <property type="component" value="Unassembled WGS sequence"/>
</dbReference>
<evidence type="ECO:0000313" key="5">
    <source>
        <dbReference type="Proteomes" id="UP000317716"/>
    </source>
</evidence>
<evidence type="ECO:0000313" key="4">
    <source>
        <dbReference type="EMBL" id="TMQ54540.1"/>
    </source>
</evidence>
<dbReference type="InterPro" id="IPR036374">
    <property type="entry name" value="OxRdtase_Mopterin-bd_sf"/>
</dbReference>
<dbReference type="Gene3D" id="3.90.420.10">
    <property type="entry name" value="Oxidoreductase, molybdopterin-binding domain"/>
    <property type="match status" value="1"/>
</dbReference>
<feature type="transmembrane region" description="Helical" evidence="2">
    <location>
        <begin position="85"/>
        <end position="103"/>
    </location>
</feature>
<dbReference type="PANTHER" id="PTHR43032">
    <property type="entry name" value="PROTEIN-METHIONINE-SULFOXIDE REDUCTASE"/>
    <property type="match status" value="1"/>
</dbReference>
<dbReference type="AlphaFoldDB" id="A0A538ST45"/>
<dbReference type="InterPro" id="IPR000572">
    <property type="entry name" value="OxRdtase_Mopterin-bd_dom"/>
</dbReference>
<name>A0A538ST45_UNCEI</name>
<keyword evidence="2" id="KW-0472">Membrane</keyword>
<protein>
    <recommendedName>
        <fullName evidence="3">Oxidoreductase molybdopterin-binding domain-containing protein</fullName>
    </recommendedName>
</protein>